<dbReference type="EMBL" id="JABWDY010028682">
    <property type="protein sequence ID" value="KAF5186933.1"/>
    <property type="molecule type" value="Genomic_DNA"/>
</dbReference>
<keyword evidence="1" id="KW-0812">Transmembrane</keyword>
<keyword evidence="1" id="KW-1133">Transmembrane helix</keyword>
<sequence length="85" mass="9888">FSVWLSTLFGKSCFFILCLGLWSCDLAFLWIEISGCLFKLISELGCVKIWVHRKNLSIKQTENLCVLYFFFSSSLTLNLQKPNFH</sequence>
<keyword evidence="1" id="KW-0472">Membrane</keyword>
<evidence type="ECO:0000256" key="1">
    <source>
        <dbReference type="SAM" id="Phobius"/>
    </source>
</evidence>
<feature type="transmembrane region" description="Helical" evidence="1">
    <location>
        <begin position="12"/>
        <end position="31"/>
    </location>
</feature>
<name>A0A7J6VPX4_THATH</name>
<proteinExistence type="predicted"/>
<reference evidence="2 3" key="1">
    <citation type="submission" date="2020-06" db="EMBL/GenBank/DDBJ databases">
        <title>Transcriptomic and genomic resources for Thalictrum thalictroides and T. hernandezii: Facilitating candidate gene discovery in an emerging model plant lineage.</title>
        <authorList>
            <person name="Arias T."/>
            <person name="Riano-Pachon D.M."/>
            <person name="Di Stilio V.S."/>
        </authorList>
    </citation>
    <scope>NUCLEOTIDE SEQUENCE [LARGE SCALE GENOMIC DNA]</scope>
    <source>
        <strain evidence="3">cv. WT478/WT964</strain>
        <tissue evidence="2">Leaves</tissue>
    </source>
</reference>
<keyword evidence="3" id="KW-1185">Reference proteome</keyword>
<dbReference type="Proteomes" id="UP000554482">
    <property type="component" value="Unassembled WGS sequence"/>
</dbReference>
<accession>A0A7J6VPX4</accession>
<feature type="non-terminal residue" evidence="2">
    <location>
        <position position="1"/>
    </location>
</feature>
<organism evidence="2 3">
    <name type="scientific">Thalictrum thalictroides</name>
    <name type="common">Rue-anemone</name>
    <name type="synonym">Anemone thalictroides</name>
    <dbReference type="NCBI Taxonomy" id="46969"/>
    <lineage>
        <taxon>Eukaryota</taxon>
        <taxon>Viridiplantae</taxon>
        <taxon>Streptophyta</taxon>
        <taxon>Embryophyta</taxon>
        <taxon>Tracheophyta</taxon>
        <taxon>Spermatophyta</taxon>
        <taxon>Magnoliopsida</taxon>
        <taxon>Ranunculales</taxon>
        <taxon>Ranunculaceae</taxon>
        <taxon>Thalictroideae</taxon>
        <taxon>Thalictrum</taxon>
    </lineage>
</organism>
<protein>
    <submittedName>
        <fullName evidence="2">Uncharacterized protein</fullName>
    </submittedName>
</protein>
<comment type="caution">
    <text evidence="2">The sequence shown here is derived from an EMBL/GenBank/DDBJ whole genome shotgun (WGS) entry which is preliminary data.</text>
</comment>
<dbReference type="AlphaFoldDB" id="A0A7J6VPX4"/>
<gene>
    <name evidence="2" type="ORF">FRX31_023480</name>
</gene>
<evidence type="ECO:0000313" key="3">
    <source>
        <dbReference type="Proteomes" id="UP000554482"/>
    </source>
</evidence>
<evidence type="ECO:0000313" key="2">
    <source>
        <dbReference type="EMBL" id="KAF5186933.1"/>
    </source>
</evidence>